<comment type="catalytic activity">
    <reaction evidence="1">
        <text>chorismate = isochorismate</text>
        <dbReference type="Rhea" id="RHEA:18985"/>
        <dbReference type="ChEBI" id="CHEBI:29748"/>
        <dbReference type="ChEBI" id="CHEBI:29780"/>
        <dbReference type="EC" id="5.4.4.2"/>
    </reaction>
</comment>
<dbReference type="eggNOG" id="KOG1223">
    <property type="taxonomic scope" value="Eukaryota"/>
</dbReference>
<evidence type="ECO:0000259" key="6">
    <source>
        <dbReference type="Pfam" id="PF00425"/>
    </source>
</evidence>
<evidence type="ECO:0000313" key="8">
    <source>
        <dbReference type="EnsemblProtists" id="EKX44467"/>
    </source>
</evidence>
<keyword evidence="9" id="KW-1185">Reference proteome</keyword>
<dbReference type="Pfam" id="PF00425">
    <property type="entry name" value="Chorismate_bind"/>
    <property type="match status" value="1"/>
</dbReference>
<feature type="domain" description="Chorismate-utilising enzyme C-terminal" evidence="6">
    <location>
        <begin position="155"/>
        <end position="407"/>
    </location>
</feature>
<dbReference type="SUPFAM" id="SSF56322">
    <property type="entry name" value="ADC synthase"/>
    <property type="match status" value="1"/>
</dbReference>
<reference evidence="7 9" key="1">
    <citation type="journal article" date="2012" name="Nature">
        <title>Algal genomes reveal evolutionary mosaicism and the fate of nucleomorphs.</title>
        <authorList>
            <consortium name="DOE Joint Genome Institute"/>
            <person name="Curtis B.A."/>
            <person name="Tanifuji G."/>
            <person name="Burki F."/>
            <person name="Gruber A."/>
            <person name="Irimia M."/>
            <person name="Maruyama S."/>
            <person name="Arias M.C."/>
            <person name="Ball S.G."/>
            <person name="Gile G.H."/>
            <person name="Hirakawa Y."/>
            <person name="Hopkins J.F."/>
            <person name="Kuo A."/>
            <person name="Rensing S.A."/>
            <person name="Schmutz J."/>
            <person name="Symeonidi A."/>
            <person name="Elias M."/>
            <person name="Eveleigh R.J."/>
            <person name="Herman E.K."/>
            <person name="Klute M.J."/>
            <person name="Nakayama T."/>
            <person name="Obornik M."/>
            <person name="Reyes-Prieto A."/>
            <person name="Armbrust E.V."/>
            <person name="Aves S.J."/>
            <person name="Beiko R.G."/>
            <person name="Coutinho P."/>
            <person name="Dacks J.B."/>
            <person name="Durnford D.G."/>
            <person name="Fast N.M."/>
            <person name="Green B.R."/>
            <person name="Grisdale C.J."/>
            <person name="Hempel F."/>
            <person name="Henrissat B."/>
            <person name="Hoppner M.P."/>
            <person name="Ishida K."/>
            <person name="Kim E."/>
            <person name="Koreny L."/>
            <person name="Kroth P.G."/>
            <person name="Liu Y."/>
            <person name="Malik S.B."/>
            <person name="Maier U.G."/>
            <person name="McRose D."/>
            <person name="Mock T."/>
            <person name="Neilson J.A."/>
            <person name="Onodera N.T."/>
            <person name="Poole A.M."/>
            <person name="Pritham E.J."/>
            <person name="Richards T.A."/>
            <person name="Rocap G."/>
            <person name="Roy S.W."/>
            <person name="Sarai C."/>
            <person name="Schaack S."/>
            <person name="Shirato S."/>
            <person name="Slamovits C.H."/>
            <person name="Spencer D.F."/>
            <person name="Suzuki S."/>
            <person name="Worden A.Z."/>
            <person name="Zauner S."/>
            <person name="Barry K."/>
            <person name="Bell C."/>
            <person name="Bharti A.K."/>
            <person name="Crow J.A."/>
            <person name="Grimwood J."/>
            <person name="Kramer R."/>
            <person name="Lindquist E."/>
            <person name="Lucas S."/>
            <person name="Salamov A."/>
            <person name="McFadden G.I."/>
            <person name="Lane C.E."/>
            <person name="Keeling P.J."/>
            <person name="Gray M.W."/>
            <person name="Grigoriev I.V."/>
            <person name="Archibald J.M."/>
        </authorList>
    </citation>
    <scope>NUCLEOTIDE SEQUENCE</scope>
    <source>
        <strain evidence="7 9">CCMP2712</strain>
    </source>
</reference>
<name>L1J811_GUITC</name>
<dbReference type="OMA" id="CLQPPDA"/>
<dbReference type="HOGENOM" id="CLU_006493_8_3_1"/>
<evidence type="ECO:0000313" key="9">
    <source>
        <dbReference type="Proteomes" id="UP000011087"/>
    </source>
</evidence>
<dbReference type="OrthoDB" id="8119704at2759"/>
<dbReference type="GeneID" id="17301134"/>
<dbReference type="EnsemblProtists" id="EKX44467">
    <property type="protein sequence ID" value="EKX44467"/>
    <property type="gene ID" value="GUITHDRAFT_72190"/>
</dbReference>
<dbReference type="PANTHER" id="PTHR42839">
    <property type="entry name" value="ISOCHORISMATE SYNTHASE ENTC"/>
    <property type="match status" value="1"/>
</dbReference>
<dbReference type="STRING" id="905079.L1J811"/>
<dbReference type="RefSeq" id="XP_005831447.1">
    <property type="nucleotide sequence ID" value="XM_005831390.1"/>
</dbReference>
<dbReference type="Proteomes" id="UP000011087">
    <property type="component" value="Unassembled WGS sequence"/>
</dbReference>
<sequence length="414" mass="46247">MLLEETELVRIEVRICSFDVEDAMLWLRSQHEFPKVFFLNPERSHIAAGVGSAHLVSGEGDLQRHLLPEGTPACFRYYGGSRFDAGARVGKEWQEFGGHYFVLPQIEIFYSNCANAQDATKSLGEAISAVKQMNVVLSEERDLPKPSSMKDGSSYEHWKSSIESALEELKKGAELRKVVLSRNFFVEFSTEVEPMDLLLKLKYHQGYLFCLQPTPGSAFLGCSPEPLFKISHDIIETMAISGTRPRGQSAEQDEELAKELLASEKDKYENGVTTKYIQEQLANVAEDVETSEIYVMKLRHVQHICRKIRAKPSSKAATPIELLLTLNPTPAVCGESRPVATRFIRSVEGFDRGFFGGPVGFVSSSVCEFLVAIRSVLCKPKMLHVYAGAGIVPGSDPKSEWEETAFKMRNILQL</sequence>
<keyword evidence="4" id="KW-0413">Isomerase</keyword>
<dbReference type="InterPro" id="IPR004561">
    <property type="entry name" value="IsoChor_synthase"/>
</dbReference>
<comment type="similarity">
    <text evidence="2">Belongs to the isochorismate synthase family.</text>
</comment>
<feature type="non-terminal residue" evidence="7">
    <location>
        <position position="414"/>
    </location>
</feature>
<dbReference type="AlphaFoldDB" id="L1J811"/>
<dbReference type="GO" id="GO:0008909">
    <property type="term" value="F:isochorismate synthase activity"/>
    <property type="evidence" value="ECO:0007669"/>
    <property type="project" value="UniProtKB-EC"/>
</dbReference>
<reference evidence="8" key="3">
    <citation type="submission" date="2016-03" db="UniProtKB">
        <authorList>
            <consortium name="EnsemblProtists"/>
        </authorList>
    </citation>
    <scope>IDENTIFICATION</scope>
</reference>
<evidence type="ECO:0000256" key="2">
    <source>
        <dbReference type="ARBA" id="ARBA00005297"/>
    </source>
</evidence>
<gene>
    <name evidence="7" type="ORF">GUITHDRAFT_72190</name>
</gene>
<evidence type="ECO:0000256" key="1">
    <source>
        <dbReference type="ARBA" id="ARBA00000799"/>
    </source>
</evidence>
<protein>
    <recommendedName>
        <fullName evidence="3">isochorismate synthase</fullName>
        <ecNumber evidence="3">5.4.4.2</ecNumber>
    </recommendedName>
    <alternativeName>
        <fullName evidence="5">Isochorismate mutase</fullName>
    </alternativeName>
</protein>
<dbReference type="InterPro" id="IPR005801">
    <property type="entry name" value="ADC_synthase"/>
</dbReference>
<dbReference type="Gene3D" id="3.60.120.10">
    <property type="entry name" value="Anthranilate synthase"/>
    <property type="match status" value="1"/>
</dbReference>
<organism evidence="7">
    <name type="scientific">Guillardia theta (strain CCMP2712)</name>
    <name type="common">Cryptophyte</name>
    <dbReference type="NCBI Taxonomy" id="905079"/>
    <lineage>
        <taxon>Eukaryota</taxon>
        <taxon>Cryptophyceae</taxon>
        <taxon>Pyrenomonadales</taxon>
        <taxon>Geminigeraceae</taxon>
        <taxon>Guillardia</taxon>
    </lineage>
</organism>
<dbReference type="EC" id="5.4.4.2" evidence="3"/>
<dbReference type="PaxDb" id="55529-EKX44467"/>
<dbReference type="KEGG" id="gtt:GUITHDRAFT_72190"/>
<evidence type="ECO:0000256" key="3">
    <source>
        <dbReference type="ARBA" id="ARBA00012824"/>
    </source>
</evidence>
<proteinExistence type="inferred from homology"/>
<reference evidence="9" key="2">
    <citation type="submission" date="2012-11" db="EMBL/GenBank/DDBJ databases">
        <authorList>
            <person name="Kuo A."/>
            <person name="Curtis B.A."/>
            <person name="Tanifuji G."/>
            <person name="Burki F."/>
            <person name="Gruber A."/>
            <person name="Irimia M."/>
            <person name="Maruyama S."/>
            <person name="Arias M.C."/>
            <person name="Ball S.G."/>
            <person name="Gile G.H."/>
            <person name="Hirakawa Y."/>
            <person name="Hopkins J.F."/>
            <person name="Rensing S.A."/>
            <person name="Schmutz J."/>
            <person name="Symeonidi A."/>
            <person name="Elias M."/>
            <person name="Eveleigh R.J."/>
            <person name="Herman E.K."/>
            <person name="Klute M.J."/>
            <person name="Nakayama T."/>
            <person name="Obornik M."/>
            <person name="Reyes-Prieto A."/>
            <person name="Armbrust E.V."/>
            <person name="Aves S.J."/>
            <person name="Beiko R.G."/>
            <person name="Coutinho P."/>
            <person name="Dacks J.B."/>
            <person name="Durnford D.G."/>
            <person name="Fast N.M."/>
            <person name="Green B.R."/>
            <person name="Grisdale C."/>
            <person name="Hempe F."/>
            <person name="Henrissat B."/>
            <person name="Hoppner M.P."/>
            <person name="Ishida K.-I."/>
            <person name="Kim E."/>
            <person name="Koreny L."/>
            <person name="Kroth P.G."/>
            <person name="Liu Y."/>
            <person name="Malik S.-B."/>
            <person name="Maier U.G."/>
            <person name="McRose D."/>
            <person name="Mock T."/>
            <person name="Neilson J.A."/>
            <person name="Onodera N.T."/>
            <person name="Poole A.M."/>
            <person name="Pritham E.J."/>
            <person name="Richards T.A."/>
            <person name="Rocap G."/>
            <person name="Roy S.W."/>
            <person name="Sarai C."/>
            <person name="Schaack S."/>
            <person name="Shirato S."/>
            <person name="Slamovits C.H."/>
            <person name="Spencer D.F."/>
            <person name="Suzuki S."/>
            <person name="Worden A.Z."/>
            <person name="Zauner S."/>
            <person name="Barry K."/>
            <person name="Bell C."/>
            <person name="Bharti A.K."/>
            <person name="Crow J.A."/>
            <person name="Grimwood J."/>
            <person name="Kramer R."/>
            <person name="Lindquist E."/>
            <person name="Lucas S."/>
            <person name="Salamov A."/>
            <person name="McFadden G.I."/>
            <person name="Lane C.E."/>
            <person name="Keeling P.J."/>
            <person name="Gray M.W."/>
            <person name="Grigoriev I.V."/>
            <person name="Archibald J.M."/>
        </authorList>
    </citation>
    <scope>NUCLEOTIDE SEQUENCE</scope>
    <source>
        <strain evidence="9">CCMP2712</strain>
    </source>
</reference>
<evidence type="ECO:0000256" key="4">
    <source>
        <dbReference type="ARBA" id="ARBA00023235"/>
    </source>
</evidence>
<dbReference type="NCBIfam" id="TIGR00543">
    <property type="entry name" value="isochor_syn"/>
    <property type="match status" value="1"/>
</dbReference>
<evidence type="ECO:0000256" key="5">
    <source>
        <dbReference type="ARBA" id="ARBA00041564"/>
    </source>
</evidence>
<dbReference type="InterPro" id="IPR015890">
    <property type="entry name" value="Chorismate_C"/>
</dbReference>
<dbReference type="EMBL" id="JH993004">
    <property type="protein sequence ID" value="EKX44467.1"/>
    <property type="molecule type" value="Genomic_DNA"/>
</dbReference>
<dbReference type="PANTHER" id="PTHR42839:SF2">
    <property type="entry name" value="ISOCHORISMATE SYNTHASE ENTC"/>
    <property type="match status" value="1"/>
</dbReference>
<evidence type="ECO:0000313" key="7">
    <source>
        <dbReference type="EMBL" id="EKX44467.1"/>
    </source>
</evidence>
<accession>L1J811</accession>